<gene>
    <name evidence="1" type="ORF">MGYG_03440</name>
</gene>
<dbReference type="InParanoid" id="E4URW6"/>
<dbReference type="OrthoDB" id="4186564at2759"/>
<dbReference type="GeneID" id="10028572"/>
<dbReference type="eggNOG" id="ENOG502SCMH">
    <property type="taxonomic scope" value="Eukaryota"/>
</dbReference>
<proteinExistence type="predicted"/>
<dbReference type="HOGENOM" id="CLU_1395982_0_0_1"/>
<accession>E4URW6</accession>
<dbReference type="VEuPathDB" id="FungiDB:MGYG_03440"/>
<protein>
    <recommendedName>
        <fullName evidence="3">HNH nuclease domain-containing protein</fullName>
    </recommendedName>
</protein>
<evidence type="ECO:0008006" key="3">
    <source>
        <dbReference type="Google" id="ProtNLM"/>
    </source>
</evidence>
<keyword evidence="2" id="KW-1185">Reference proteome</keyword>
<dbReference type="RefSeq" id="XP_003173267.1">
    <property type="nucleotide sequence ID" value="XM_003173219.1"/>
</dbReference>
<dbReference type="STRING" id="535722.E4URW6"/>
<evidence type="ECO:0000313" key="1">
    <source>
        <dbReference type="EMBL" id="EFR00437.1"/>
    </source>
</evidence>
<sequence length="195" mass="21700">MIRALLSYCEPNQDVLPFKRVTLVRLTYEQCHSVDPFLLQFFTYLDKFQNSRDNSDLQPSFDRGVTQFVGFSPDSSPTRKQEAMSAVNSFAEYLFRNLFLPMKASGSKTPQTSAANLSGPAVENIAIKREESDVEPKDDDGLPLTGPLTRIEVAHIMPRSIMSTKAGDNNPELSASKKIALSILNMFDPGVVHLI</sequence>
<reference evidence="2" key="1">
    <citation type="journal article" date="2012" name="MBio">
        <title>Comparative genome analysis of Trichophyton rubrum and related dermatophytes reveals candidate genes involved in infection.</title>
        <authorList>
            <person name="Martinez D.A."/>
            <person name="Oliver B.G."/>
            <person name="Graeser Y."/>
            <person name="Goldberg J.M."/>
            <person name="Li W."/>
            <person name="Martinez-Rossi N.M."/>
            <person name="Monod M."/>
            <person name="Shelest E."/>
            <person name="Barton R.C."/>
            <person name="Birch E."/>
            <person name="Brakhage A.A."/>
            <person name="Chen Z."/>
            <person name="Gurr S.J."/>
            <person name="Heiman D."/>
            <person name="Heitman J."/>
            <person name="Kosti I."/>
            <person name="Rossi A."/>
            <person name="Saif S."/>
            <person name="Samalova M."/>
            <person name="Saunders C.W."/>
            <person name="Shea T."/>
            <person name="Summerbell R.C."/>
            <person name="Xu J."/>
            <person name="Young S."/>
            <person name="Zeng Q."/>
            <person name="Birren B.W."/>
            <person name="Cuomo C.A."/>
            <person name="White T.C."/>
        </authorList>
    </citation>
    <scope>NUCLEOTIDE SEQUENCE [LARGE SCALE GENOMIC DNA]</scope>
    <source>
        <strain evidence="2">ATCC MYA-4604 / CBS 118893</strain>
    </source>
</reference>
<dbReference type="AlphaFoldDB" id="E4URW6"/>
<dbReference type="EMBL" id="DS989824">
    <property type="protein sequence ID" value="EFR00437.1"/>
    <property type="molecule type" value="Genomic_DNA"/>
</dbReference>
<evidence type="ECO:0000313" key="2">
    <source>
        <dbReference type="Proteomes" id="UP000002669"/>
    </source>
</evidence>
<organism evidence="2">
    <name type="scientific">Arthroderma gypseum (strain ATCC MYA-4604 / CBS 118893)</name>
    <name type="common">Microsporum gypseum</name>
    <dbReference type="NCBI Taxonomy" id="535722"/>
    <lineage>
        <taxon>Eukaryota</taxon>
        <taxon>Fungi</taxon>
        <taxon>Dikarya</taxon>
        <taxon>Ascomycota</taxon>
        <taxon>Pezizomycotina</taxon>
        <taxon>Eurotiomycetes</taxon>
        <taxon>Eurotiomycetidae</taxon>
        <taxon>Onygenales</taxon>
        <taxon>Arthrodermataceae</taxon>
        <taxon>Nannizzia</taxon>
    </lineage>
</organism>
<name>E4URW6_ARTGP</name>
<dbReference type="Proteomes" id="UP000002669">
    <property type="component" value="Unassembled WGS sequence"/>
</dbReference>